<dbReference type="EMBL" id="JANKHO010000512">
    <property type="protein sequence ID" value="KAJ3509017.1"/>
    <property type="molecule type" value="Genomic_DNA"/>
</dbReference>
<dbReference type="Proteomes" id="UP001148786">
    <property type="component" value="Unassembled WGS sequence"/>
</dbReference>
<gene>
    <name evidence="2" type="ORF">NLJ89_g5442</name>
</gene>
<dbReference type="AlphaFoldDB" id="A0A9W8MX92"/>
<keyword evidence="1" id="KW-1133">Transmembrane helix</keyword>
<reference evidence="2" key="1">
    <citation type="submission" date="2022-07" db="EMBL/GenBank/DDBJ databases">
        <title>Genome Sequence of Agrocybe chaxingu.</title>
        <authorList>
            <person name="Buettner E."/>
        </authorList>
    </citation>
    <scope>NUCLEOTIDE SEQUENCE</scope>
    <source>
        <strain evidence="2">MP-N11</strain>
    </source>
</reference>
<keyword evidence="1" id="KW-0472">Membrane</keyword>
<keyword evidence="3" id="KW-1185">Reference proteome</keyword>
<feature type="transmembrane region" description="Helical" evidence="1">
    <location>
        <begin position="70"/>
        <end position="91"/>
    </location>
</feature>
<keyword evidence="1" id="KW-0812">Transmembrane</keyword>
<protein>
    <submittedName>
        <fullName evidence="2">Uncharacterized protein</fullName>
    </submittedName>
</protein>
<sequence>MPAVLAARDLEFSGLPNLDQNTNTTGGHNVTHIAVYRDVSSFGARADDILARTSAQESGPGGLSDGSKRTIIICVAVVVGLSFIVMVSVAFSRWAQRYRKRGPYEEARYQAWKENLFWLI</sequence>
<organism evidence="2 3">
    <name type="scientific">Agrocybe chaxingu</name>
    <dbReference type="NCBI Taxonomy" id="84603"/>
    <lineage>
        <taxon>Eukaryota</taxon>
        <taxon>Fungi</taxon>
        <taxon>Dikarya</taxon>
        <taxon>Basidiomycota</taxon>
        <taxon>Agaricomycotina</taxon>
        <taxon>Agaricomycetes</taxon>
        <taxon>Agaricomycetidae</taxon>
        <taxon>Agaricales</taxon>
        <taxon>Agaricineae</taxon>
        <taxon>Strophariaceae</taxon>
        <taxon>Agrocybe</taxon>
    </lineage>
</organism>
<evidence type="ECO:0000313" key="2">
    <source>
        <dbReference type="EMBL" id="KAJ3509017.1"/>
    </source>
</evidence>
<accession>A0A9W8MX92</accession>
<proteinExistence type="predicted"/>
<evidence type="ECO:0000313" key="3">
    <source>
        <dbReference type="Proteomes" id="UP001148786"/>
    </source>
</evidence>
<comment type="caution">
    <text evidence="2">The sequence shown here is derived from an EMBL/GenBank/DDBJ whole genome shotgun (WGS) entry which is preliminary data.</text>
</comment>
<evidence type="ECO:0000256" key="1">
    <source>
        <dbReference type="SAM" id="Phobius"/>
    </source>
</evidence>
<name>A0A9W8MX92_9AGAR</name>